<protein>
    <submittedName>
        <fullName evidence="1">Uncharacterized protein</fullName>
    </submittedName>
</protein>
<reference evidence="1 2" key="2">
    <citation type="submission" date="2010-03" db="EMBL/GenBank/DDBJ databases">
        <authorList>
            <person name="Pajon A."/>
        </authorList>
    </citation>
    <scope>NUCLEOTIDE SEQUENCE [LARGE SCALE GENOMIC DNA]</scope>
    <source>
        <strain evidence="1 2">70/3</strain>
    </source>
</reference>
<evidence type="ECO:0000313" key="1">
    <source>
        <dbReference type="EMBL" id="CBK96948.1"/>
    </source>
</evidence>
<name>D4JV29_9FIRM</name>
<dbReference type="PATRIC" id="fig|657319.3.peg.2195"/>
<dbReference type="EMBL" id="FP929044">
    <property type="protein sequence ID" value="CBK96948.1"/>
    <property type="molecule type" value="Genomic_DNA"/>
</dbReference>
<reference evidence="1 2" key="1">
    <citation type="submission" date="2010-03" db="EMBL/GenBank/DDBJ databases">
        <title>The genome sequence of Eubacterium siraeum 70/3.</title>
        <authorList>
            <consortium name="metaHIT consortium -- http://www.metahit.eu/"/>
            <person name="Pajon A."/>
            <person name="Turner K."/>
            <person name="Parkhill J."/>
            <person name="Duncan S."/>
            <person name="Flint H."/>
        </authorList>
    </citation>
    <scope>NUCLEOTIDE SEQUENCE [LARGE SCALE GENOMIC DNA]</scope>
    <source>
        <strain evidence="1 2">70/3</strain>
    </source>
</reference>
<dbReference type="HOGENOM" id="CLU_1030091_0_0_9"/>
<dbReference type="BioCyc" id="ESIR657319:G136K-1601-MONOMER"/>
<sequence length="255" mass="29186">MMSENLLSVFKKELGYVNDTNQYVELSIRITEKEHSLDLRNNLQGLAQSVNLNVSTLTEDYMCRISKSYIVNIHSCLENFLKSFKHLPGSPTNITEIKKTSEDDWLEWTLNMAFSSIENDIKNDIGICEYYRLVRNCIVHSGESSSTLKSKRALIKTTDNPRLNAPNGLDSLTFDDQVLFSRAAYNVAKYIFNNSQYDVNAIIEANREILNDLIMPFQEPGSRSRATKKVKYFIGLSYPELKDVNWESVVSTLLN</sequence>
<dbReference type="Proteomes" id="UP000008803">
    <property type="component" value="Chromosome"/>
</dbReference>
<organism evidence="1 2">
    <name type="scientific">[Eubacterium] siraeum 70/3</name>
    <dbReference type="NCBI Taxonomy" id="657319"/>
    <lineage>
        <taxon>Bacteria</taxon>
        <taxon>Bacillati</taxon>
        <taxon>Bacillota</taxon>
        <taxon>Clostridia</taxon>
        <taxon>Eubacteriales</taxon>
        <taxon>Oscillospiraceae</taxon>
        <taxon>Oscillospiraceae incertae sedis</taxon>
    </lineage>
</organism>
<gene>
    <name evidence="1" type="ORF">EUS_18870</name>
</gene>
<dbReference type="KEGG" id="esu:EUS_18870"/>
<accession>D4JV29</accession>
<dbReference type="AlphaFoldDB" id="D4JV29"/>
<proteinExistence type="predicted"/>
<evidence type="ECO:0000313" key="2">
    <source>
        <dbReference type="Proteomes" id="UP000008803"/>
    </source>
</evidence>